<accession>A0ACB9QH67</accession>
<protein>
    <submittedName>
        <fullName evidence="1">Uncharacterized protein</fullName>
    </submittedName>
</protein>
<proteinExistence type="predicted"/>
<sequence length="465" mass="51550">MEDPLSSLHHHHHHHHQSYLAEFYESCLGNPFPSEDDLCFSKDRLFQIETEFARSLEHSDQDGASAFLEESPLSLPMQMPGEETSPIDLLLMGAEAIDVGDWGAASGIMARLNVMLPGKENGGGPFDRLAFYFAQALDLRCSDSICGMLNVASCGNEIAASGHDTTSTICAVQMVQELSPYMKFAHFTANQAILEATWSDRDVHVVDFDIMEGIQWPPLMGDLAARDSGCSLRITAVIAHPGDARRSSRTGRRLKEFAGSIGLDFEFDQFIMTKEEDFRNVKADGCHRAIVANCMSHQVHTPHRSPATVCTFLKGVTTIMSPKVVSLVQDELHDMTRTHAKASFVDFFCEAVHHYMAVSESLARGFGGGYGTWLKLVENEMLGPRIMECLRGFPSGADVDRPGLDGYETGPISEKNVAQAKFLVGLFCRDYWVQNEKERRVLSLCWRSRPIVTASIWAPIRKAAV</sequence>
<comment type="caution">
    <text evidence="1">The sequence shown here is derived from an EMBL/GenBank/DDBJ whole genome shotgun (WGS) entry which is preliminary data.</text>
</comment>
<evidence type="ECO:0000313" key="1">
    <source>
        <dbReference type="EMBL" id="KAI4365508.1"/>
    </source>
</evidence>
<gene>
    <name evidence="1" type="ORF">MLD38_021488</name>
</gene>
<organism evidence="1 2">
    <name type="scientific">Melastoma candidum</name>
    <dbReference type="NCBI Taxonomy" id="119954"/>
    <lineage>
        <taxon>Eukaryota</taxon>
        <taxon>Viridiplantae</taxon>
        <taxon>Streptophyta</taxon>
        <taxon>Embryophyta</taxon>
        <taxon>Tracheophyta</taxon>
        <taxon>Spermatophyta</taxon>
        <taxon>Magnoliopsida</taxon>
        <taxon>eudicotyledons</taxon>
        <taxon>Gunneridae</taxon>
        <taxon>Pentapetalae</taxon>
        <taxon>rosids</taxon>
        <taxon>malvids</taxon>
        <taxon>Myrtales</taxon>
        <taxon>Melastomataceae</taxon>
        <taxon>Melastomatoideae</taxon>
        <taxon>Melastomateae</taxon>
        <taxon>Melastoma</taxon>
    </lineage>
</organism>
<reference evidence="2" key="1">
    <citation type="journal article" date="2023" name="Front. Plant Sci.">
        <title>Chromosomal-level genome assembly of Melastoma candidum provides insights into trichome evolution.</title>
        <authorList>
            <person name="Zhong Y."/>
            <person name="Wu W."/>
            <person name="Sun C."/>
            <person name="Zou P."/>
            <person name="Liu Y."/>
            <person name="Dai S."/>
            <person name="Zhou R."/>
        </authorList>
    </citation>
    <scope>NUCLEOTIDE SEQUENCE [LARGE SCALE GENOMIC DNA]</scope>
</reference>
<name>A0ACB9QH67_9MYRT</name>
<dbReference type="Proteomes" id="UP001057402">
    <property type="component" value="Chromosome 6"/>
</dbReference>
<dbReference type="EMBL" id="CM042885">
    <property type="protein sequence ID" value="KAI4365508.1"/>
    <property type="molecule type" value="Genomic_DNA"/>
</dbReference>
<keyword evidence="2" id="KW-1185">Reference proteome</keyword>
<evidence type="ECO:0000313" key="2">
    <source>
        <dbReference type="Proteomes" id="UP001057402"/>
    </source>
</evidence>